<comment type="subcellular location">
    <subcellularLocation>
        <location evidence="1 7">Cell membrane</location>
        <topology evidence="1 7">Multi-pass membrane protein</topology>
    </subcellularLocation>
</comment>
<evidence type="ECO:0000256" key="8">
    <source>
        <dbReference type="SAM" id="MobiDB-lite"/>
    </source>
</evidence>
<feature type="transmembrane region" description="Helical" evidence="7">
    <location>
        <begin position="46"/>
        <end position="73"/>
    </location>
</feature>
<evidence type="ECO:0000259" key="9">
    <source>
        <dbReference type="PROSITE" id="PS50928"/>
    </source>
</evidence>
<evidence type="ECO:0000313" key="11">
    <source>
        <dbReference type="Proteomes" id="UP000186914"/>
    </source>
</evidence>
<evidence type="ECO:0000256" key="3">
    <source>
        <dbReference type="ARBA" id="ARBA00022475"/>
    </source>
</evidence>
<organism evidence="10 11">
    <name type="scientific">Haladaptatus litoreus</name>
    <dbReference type="NCBI Taxonomy" id="553468"/>
    <lineage>
        <taxon>Archaea</taxon>
        <taxon>Methanobacteriati</taxon>
        <taxon>Methanobacteriota</taxon>
        <taxon>Stenosarchaea group</taxon>
        <taxon>Halobacteria</taxon>
        <taxon>Halobacteriales</taxon>
        <taxon>Haladaptataceae</taxon>
        <taxon>Haladaptatus</taxon>
    </lineage>
</organism>
<keyword evidence="3" id="KW-1003">Cell membrane</keyword>
<proteinExistence type="inferred from homology"/>
<keyword evidence="2 7" id="KW-0813">Transport</keyword>
<dbReference type="InterPro" id="IPR035906">
    <property type="entry name" value="MetI-like_sf"/>
</dbReference>
<name>A0A1N7EKY5_9EURY</name>
<dbReference type="CDD" id="cd06261">
    <property type="entry name" value="TM_PBP2"/>
    <property type="match status" value="1"/>
</dbReference>
<feature type="transmembrane region" description="Helical" evidence="7">
    <location>
        <begin position="243"/>
        <end position="263"/>
    </location>
</feature>
<dbReference type="PANTHER" id="PTHR30193">
    <property type="entry name" value="ABC TRANSPORTER PERMEASE PROTEIN"/>
    <property type="match status" value="1"/>
</dbReference>
<reference evidence="11" key="1">
    <citation type="submission" date="2017-01" db="EMBL/GenBank/DDBJ databases">
        <authorList>
            <person name="Varghese N."/>
            <person name="Submissions S."/>
        </authorList>
    </citation>
    <scope>NUCLEOTIDE SEQUENCE [LARGE SCALE GENOMIC DNA]</scope>
    <source>
        <strain evidence="11">CGMCC 1.7737</strain>
    </source>
</reference>
<dbReference type="PANTHER" id="PTHR30193:SF37">
    <property type="entry name" value="INNER MEMBRANE ABC TRANSPORTER PERMEASE PROTEIN YCJO"/>
    <property type="match status" value="1"/>
</dbReference>
<dbReference type="InterPro" id="IPR000515">
    <property type="entry name" value="MetI-like"/>
</dbReference>
<evidence type="ECO:0000256" key="4">
    <source>
        <dbReference type="ARBA" id="ARBA00022692"/>
    </source>
</evidence>
<keyword evidence="4 7" id="KW-0812">Transmembrane</keyword>
<evidence type="ECO:0000256" key="7">
    <source>
        <dbReference type="RuleBase" id="RU363032"/>
    </source>
</evidence>
<sequence length="326" mass="36366">MPDATTEPGARKADTSATKSGLRQRIAHLPLLGTATKRLGDHDDNLMGWALIVPWFLWASVFLIFPFLFALYLSFHKWSIISPETVFVGIDQYVQLLTSDLFWQLLGNTLYFFVVNVPTQIVLALGVAVLLDRIVRGRALYMAGYFVPYVTSGVVVAVVFKWIYAPDGYINQILAIAGTEINFLGSTTWAMPAIAMMVSWKFIGYYAIIFLANLQSLPETIYESASLDGASEWQQFRYITLPLLNPSILVVVILSTITAFQIFTEPFIMTSGGPNGATKTFVLVIYRNAFSYLEMGYASTIGVVLAAMIFVISYVERNYVDQEVSM</sequence>
<feature type="transmembrane region" description="Helical" evidence="7">
    <location>
        <begin position="295"/>
        <end position="315"/>
    </location>
</feature>
<dbReference type="OrthoDB" id="45815at2157"/>
<dbReference type="GO" id="GO:0055085">
    <property type="term" value="P:transmembrane transport"/>
    <property type="evidence" value="ECO:0007669"/>
    <property type="project" value="InterPro"/>
</dbReference>
<feature type="transmembrane region" description="Helical" evidence="7">
    <location>
        <begin position="143"/>
        <end position="164"/>
    </location>
</feature>
<feature type="domain" description="ABC transmembrane type-1" evidence="9">
    <location>
        <begin position="106"/>
        <end position="316"/>
    </location>
</feature>
<feature type="transmembrane region" description="Helical" evidence="7">
    <location>
        <begin position="110"/>
        <end position="131"/>
    </location>
</feature>
<dbReference type="RefSeq" id="WP_084186421.1">
    <property type="nucleotide sequence ID" value="NZ_FTNO01000006.1"/>
</dbReference>
<evidence type="ECO:0000256" key="5">
    <source>
        <dbReference type="ARBA" id="ARBA00022989"/>
    </source>
</evidence>
<evidence type="ECO:0000256" key="1">
    <source>
        <dbReference type="ARBA" id="ARBA00004651"/>
    </source>
</evidence>
<keyword evidence="11" id="KW-1185">Reference proteome</keyword>
<comment type="similarity">
    <text evidence="7">Belongs to the binding-protein-dependent transport system permease family.</text>
</comment>
<keyword evidence="6 7" id="KW-0472">Membrane</keyword>
<accession>A0A1N7EKY5</accession>
<dbReference type="Gene3D" id="1.10.3720.10">
    <property type="entry name" value="MetI-like"/>
    <property type="match status" value="1"/>
</dbReference>
<dbReference type="Pfam" id="PF00528">
    <property type="entry name" value="BPD_transp_1"/>
    <property type="match status" value="1"/>
</dbReference>
<keyword evidence="5 7" id="KW-1133">Transmembrane helix</keyword>
<dbReference type="GO" id="GO:0005886">
    <property type="term" value="C:plasma membrane"/>
    <property type="evidence" value="ECO:0007669"/>
    <property type="project" value="UniProtKB-SubCell"/>
</dbReference>
<evidence type="ECO:0000256" key="6">
    <source>
        <dbReference type="ARBA" id="ARBA00023136"/>
    </source>
</evidence>
<dbReference type="AlphaFoldDB" id="A0A1N7EKY5"/>
<dbReference type="InterPro" id="IPR051393">
    <property type="entry name" value="ABC_transporter_permease"/>
</dbReference>
<dbReference type="SUPFAM" id="SSF161098">
    <property type="entry name" value="MetI-like"/>
    <property type="match status" value="1"/>
</dbReference>
<evidence type="ECO:0000256" key="2">
    <source>
        <dbReference type="ARBA" id="ARBA00022448"/>
    </source>
</evidence>
<dbReference type="PROSITE" id="PS50928">
    <property type="entry name" value="ABC_TM1"/>
    <property type="match status" value="1"/>
</dbReference>
<evidence type="ECO:0000313" key="10">
    <source>
        <dbReference type="EMBL" id="SIR88760.1"/>
    </source>
</evidence>
<dbReference type="Proteomes" id="UP000186914">
    <property type="component" value="Unassembled WGS sequence"/>
</dbReference>
<protein>
    <submittedName>
        <fullName evidence="10">Carbohydrate ABC transporter membrane protein 1, CUT1 family</fullName>
    </submittedName>
</protein>
<dbReference type="EMBL" id="FTNO01000006">
    <property type="protein sequence ID" value="SIR88760.1"/>
    <property type="molecule type" value="Genomic_DNA"/>
</dbReference>
<gene>
    <name evidence="10" type="ORF">SAMN05421858_4353</name>
</gene>
<feature type="transmembrane region" description="Helical" evidence="7">
    <location>
        <begin position="189"/>
        <end position="212"/>
    </location>
</feature>
<feature type="region of interest" description="Disordered" evidence="8">
    <location>
        <begin position="1"/>
        <end position="21"/>
    </location>
</feature>